<evidence type="ECO:0000259" key="5">
    <source>
        <dbReference type="Pfam" id="PF13193"/>
    </source>
</evidence>
<dbReference type="Gene3D" id="3.40.50.12780">
    <property type="entry name" value="N-terminal domain of ligase-like"/>
    <property type="match status" value="1"/>
</dbReference>
<evidence type="ECO:0000256" key="3">
    <source>
        <dbReference type="SAM" id="MobiDB-lite"/>
    </source>
</evidence>
<dbReference type="InterPro" id="IPR020845">
    <property type="entry name" value="AMP-binding_CS"/>
</dbReference>
<evidence type="ECO:0000313" key="8">
    <source>
        <dbReference type="Proteomes" id="UP001652660"/>
    </source>
</evidence>
<dbReference type="GO" id="GO:0005524">
    <property type="term" value="F:ATP binding"/>
    <property type="evidence" value="ECO:0007669"/>
    <property type="project" value="UniProtKB-KW"/>
</dbReference>
<dbReference type="SMART" id="SM00564">
    <property type="entry name" value="PQQ"/>
    <property type="match status" value="5"/>
</dbReference>
<proteinExistence type="predicted"/>
<dbReference type="Gene3D" id="2.130.10.10">
    <property type="entry name" value="YVTN repeat-like/Quinoprotein amine dehydrogenase"/>
    <property type="match status" value="2"/>
</dbReference>
<evidence type="ECO:0000256" key="1">
    <source>
        <dbReference type="ARBA" id="ARBA00004930"/>
    </source>
</evidence>
<keyword evidence="2" id="KW-0587">Phenylpropanoid metabolism</keyword>
<dbReference type="Gene3D" id="3.30.300.30">
    <property type="match status" value="1"/>
</dbReference>
<dbReference type="PANTHER" id="PTHR44394:SF1">
    <property type="entry name" value="BETA-ALANINE-ACTIVATING ENZYME"/>
    <property type="match status" value="1"/>
</dbReference>
<dbReference type="PROSITE" id="PS00455">
    <property type="entry name" value="AMP_BINDING"/>
    <property type="match status" value="1"/>
</dbReference>
<evidence type="ECO:0000259" key="6">
    <source>
        <dbReference type="Pfam" id="PF13360"/>
    </source>
</evidence>
<dbReference type="InterPro" id="IPR036736">
    <property type="entry name" value="ACP-like_sf"/>
</dbReference>
<dbReference type="SUPFAM" id="SSF50998">
    <property type="entry name" value="Quinoprotein alcohol dehydrogenase-like"/>
    <property type="match status" value="1"/>
</dbReference>
<dbReference type="Pfam" id="PF13570">
    <property type="entry name" value="Beta-prop_ACSF4"/>
    <property type="match status" value="1"/>
</dbReference>
<dbReference type="CDD" id="cd05930">
    <property type="entry name" value="A_NRPS"/>
    <property type="match status" value="1"/>
</dbReference>
<dbReference type="InterPro" id="IPR002372">
    <property type="entry name" value="PQQ_rpt_dom"/>
</dbReference>
<reference evidence="8" key="1">
    <citation type="journal article" date="2025" name="Foods">
        <title>Unveiling the Microbial Signatures of Arabica Coffee Cherries: Insights into Ripeness Specific Diversity, Functional Traits, and Implications for Quality and Safety.</title>
        <authorList>
            <consortium name="RefSeq"/>
            <person name="Tenea G.N."/>
            <person name="Cifuentes V."/>
            <person name="Reyes P."/>
            <person name="Cevallos-Vallejos M."/>
        </authorList>
    </citation>
    <scope>NUCLEOTIDE SEQUENCE [LARGE SCALE GENOMIC DNA]</scope>
</reference>
<evidence type="ECO:0000259" key="4">
    <source>
        <dbReference type="Pfam" id="PF00501"/>
    </source>
</evidence>
<feature type="domain" description="Pyrrolo-quinoline quinone repeat" evidence="7">
    <location>
        <begin position="860"/>
        <end position="1019"/>
    </location>
</feature>
<keyword evidence="8" id="KW-1185">Reference proteome</keyword>
<evidence type="ECO:0000256" key="2">
    <source>
        <dbReference type="ARBA" id="ARBA00023051"/>
    </source>
</evidence>
<dbReference type="Pfam" id="PF00501">
    <property type="entry name" value="AMP-binding"/>
    <property type="match status" value="1"/>
</dbReference>
<dbReference type="RefSeq" id="XP_027113526.2">
    <property type="nucleotide sequence ID" value="XM_027257725.2"/>
</dbReference>
<sequence>MADDAPPPPPPLPPELKLPVCCISHLFQKAATNSPDKIAVIHASGGAKLISQQYDGQLSFDQQTRPVSNPELVDSKTAPPLLSKQPPVYGGDECFTYSEILSAVNSLSSWLRRILDGADDPHIIKPQSGYKLGGQQANSDKNSESMGFFNLSGEQVTKLHDKCMPRRIGIYMEPSVEYIVAVLSVLRCGESFMPLDPSWPEERILSVVFSSRADLIIGCESLVDDGCFHQLDNVHWLASRGYCPVLCISIRQCIERQGHLCSLVWPCESESSRLFCYLMYTSGSTGKPKGVCGTEAGLLNRFLWMQDLYPMHGQDYLVFKTSISFIDHLQEFLSGILTTSTLVVPPFNVLKENILCMVDFLQIYSVNRLVAVPSLLRAVLLPLQGPHYMGLRSSLKLLVLTGEVLHLSLCESLLKLLPHTAILNLYGSTEVAGDCTYFDCKQLPLILENEIVSSVPIGLPLSNCDVVLIGENAPKYGEIYVRGLCNGVGYFDHLSITPFGPAKLPQTSFINHTSRDPRLQGYFKTGDLARQLQSGDFIFIGREDRTIKFNGQRIALEEIENTLREHPDIVDAAVTCLKKHGEISSIEAYLVPKKMQDSNENFKSSIRSWMVKKLPQALIPSRIFFSESFPTTSSGKVDYNMLDDSSSSRAHGRSYVGEIWDNDDLKFIQKVFSEALMVDNISIHDNFFHSGGNSVSAAYVAYNLGINMKLLYAFPTPLKLQMALERKIGSSHYDSRNEDNVNVDSGVTDEILLPAYSKTGSPHGIKPRRRMFGAVDNSNTEHPTKLLKKDSSLCIIPKDGNLKDNGFWSSHSFNAACSVSRCNKIMYCNGGHNNLCHTISSQQISRERKGSVQELWKVNMESCVDASPLIVCKGSEVYLFVGSHAKKFVCVDARSGFVLWEVRLEGRIESSAAVLDDFSQVVVGCYQGNIYFLHLSDGSICWRFQTGGEVKSQPVVDKLRHLVWCGSYDHNLYGLDYKGYSCSYKLYCGGSIFGAPALDEMREKLFVASTSGILTAFSLKQLPQKPPCCCGPCSHSLSAIAIKLNNAPLSPLAPYADIVAVLPDSQCTSDGVIDSSCSKSWIQDLEAPVFGSVLINFNNGNVICCLVDGNVVSLDADGSILWKALCGGPIFAGPCISETLPSQVLVCSRDGSIYSFKLENGDLLWQQALGYPITSSAYIDENLELTSDASHLADRLVCVCTSAGSISVLRINLDAAGGASQPPENDMVQEIARLELGGDIFSSPVMIGGKIFVGCRDDYVYCLEFEADREANW</sequence>
<dbReference type="SUPFAM" id="SSF56801">
    <property type="entry name" value="Acetyl-CoA synthetase-like"/>
    <property type="match status" value="1"/>
</dbReference>
<dbReference type="PANTHER" id="PTHR44394">
    <property type="entry name" value="BETA-ALANINE-ACTIVATING ENZYME"/>
    <property type="match status" value="1"/>
</dbReference>
<dbReference type="UniPathway" id="UPA00372">
    <property type="reaction ID" value="UER00547"/>
</dbReference>
<dbReference type="GO" id="GO:0009698">
    <property type="term" value="P:phenylpropanoid metabolic process"/>
    <property type="evidence" value="ECO:0007669"/>
    <property type="project" value="UniProtKB-KW"/>
</dbReference>
<feature type="domain" description="AMP-binding enzyme C-terminal" evidence="5">
    <location>
        <begin position="558"/>
        <end position="636"/>
    </location>
</feature>
<dbReference type="InterPro" id="IPR045851">
    <property type="entry name" value="AMP-bd_C_sf"/>
</dbReference>
<dbReference type="InterPro" id="IPR011047">
    <property type="entry name" value="Quinoprotein_ADH-like_sf"/>
</dbReference>
<dbReference type="InterPro" id="IPR042099">
    <property type="entry name" value="ANL_N_sf"/>
</dbReference>
<dbReference type="InterPro" id="IPR015943">
    <property type="entry name" value="WD40/YVTN_repeat-like_dom_sf"/>
</dbReference>
<dbReference type="InterPro" id="IPR000873">
    <property type="entry name" value="AMP-dep_synth/lig_dom"/>
</dbReference>
<reference evidence="9" key="2">
    <citation type="submission" date="2025-08" db="UniProtKB">
        <authorList>
            <consortium name="RefSeq"/>
        </authorList>
    </citation>
    <scope>IDENTIFICATION</scope>
    <source>
        <tissue evidence="9">Leaves</tissue>
    </source>
</reference>
<comment type="pathway">
    <text evidence="1">Phytoalexin biosynthesis; 3,4',5-trihydroxystilbene biosynthesis; 3,4',5-trihydroxystilbene from trans-4-coumarate: step 1/2.</text>
</comment>
<protein>
    <submittedName>
        <fullName evidence="9">Acyl-activating enzyme 19 isoform X1</fullName>
    </submittedName>
</protein>
<dbReference type="Gene3D" id="1.10.1200.10">
    <property type="entry name" value="ACP-like"/>
    <property type="match status" value="1"/>
</dbReference>
<dbReference type="GO" id="GO:0043041">
    <property type="term" value="P:amino acid activation for nonribosomal peptide biosynthetic process"/>
    <property type="evidence" value="ECO:0007669"/>
    <property type="project" value="TreeGrafter"/>
</dbReference>
<feature type="domain" description="Pyrrolo-quinoline quinone repeat" evidence="6">
    <location>
        <begin position="1080"/>
        <end position="1262"/>
    </location>
</feature>
<dbReference type="Pfam" id="PF13360">
    <property type="entry name" value="PQQ_2"/>
    <property type="match status" value="1"/>
</dbReference>
<dbReference type="InterPro" id="IPR025110">
    <property type="entry name" value="AMP-bd_C"/>
</dbReference>
<name>A0A6P6WG50_COFAR</name>
<feature type="region of interest" description="Disordered" evidence="3">
    <location>
        <begin position="63"/>
        <end position="84"/>
    </location>
</feature>
<feature type="domain" description="AMP-dependent synthetase/ligase" evidence="4">
    <location>
        <begin position="167"/>
        <end position="491"/>
    </location>
</feature>
<accession>A0A6P6WG50</accession>
<gene>
    <name evidence="9" type="primary">LOC113732104</name>
</gene>
<dbReference type="AlphaFoldDB" id="A0A6P6WG50"/>
<dbReference type="InterPro" id="IPR018391">
    <property type="entry name" value="PQQ_b-propeller_rpt"/>
</dbReference>
<dbReference type="SUPFAM" id="SSF47336">
    <property type="entry name" value="ACP-like"/>
    <property type="match status" value="1"/>
</dbReference>
<dbReference type="GeneID" id="113732104"/>
<dbReference type="Proteomes" id="UP001652660">
    <property type="component" value="Chromosome 2e"/>
</dbReference>
<evidence type="ECO:0000259" key="7">
    <source>
        <dbReference type="Pfam" id="PF13570"/>
    </source>
</evidence>
<dbReference type="InterPro" id="IPR052091">
    <property type="entry name" value="Beta-ala_Activ/Resist"/>
</dbReference>
<evidence type="ECO:0000313" key="9">
    <source>
        <dbReference type="RefSeq" id="XP_027113526.2"/>
    </source>
</evidence>
<organism evidence="8 9">
    <name type="scientific">Coffea arabica</name>
    <name type="common">Arabian coffee</name>
    <dbReference type="NCBI Taxonomy" id="13443"/>
    <lineage>
        <taxon>Eukaryota</taxon>
        <taxon>Viridiplantae</taxon>
        <taxon>Streptophyta</taxon>
        <taxon>Embryophyta</taxon>
        <taxon>Tracheophyta</taxon>
        <taxon>Spermatophyta</taxon>
        <taxon>Magnoliopsida</taxon>
        <taxon>eudicotyledons</taxon>
        <taxon>Gunneridae</taxon>
        <taxon>Pentapetalae</taxon>
        <taxon>asterids</taxon>
        <taxon>lamiids</taxon>
        <taxon>Gentianales</taxon>
        <taxon>Rubiaceae</taxon>
        <taxon>Ixoroideae</taxon>
        <taxon>Gardenieae complex</taxon>
        <taxon>Bertiereae - Coffeeae clade</taxon>
        <taxon>Coffeeae</taxon>
        <taxon>Coffea</taxon>
    </lineage>
</organism>
<dbReference type="Pfam" id="PF13193">
    <property type="entry name" value="AMP-binding_C"/>
    <property type="match status" value="1"/>
</dbReference>